<evidence type="ECO:0000313" key="3">
    <source>
        <dbReference type="Proteomes" id="UP000316598"/>
    </source>
</evidence>
<feature type="region of interest" description="Disordered" evidence="1">
    <location>
        <begin position="60"/>
        <end position="96"/>
    </location>
</feature>
<protein>
    <submittedName>
        <fullName evidence="2">Uncharacterized protein</fullName>
    </submittedName>
</protein>
<comment type="caution">
    <text evidence="2">The sequence shown here is derived from an EMBL/GenBank/DDBJ whole genome shotgun (WGS) entry which is preliminary data.</text>
</comment>
<evidence type="ECO:0000313" key="2">
    <source>
        <dbReference type="EMBL" id="TWT48056.1"/>
    </source>
</evidence>
<gene>
    <name evidence="2" type="ORF">Pla22_50560</name>
</gene>
<dbReference type="EMBL" id="SJPI01000004">
    <property type="protein sequence ID" value="TWT48056.1"/>
    <property type="molecule type" value="Genomic_DNA"/>
</dbReference>
<dbReference type="Proteomes" id="UP000316598">
    <property type="component" value="Unassembled WGS sequence"/>
</dbReference>
<dbReference type="AlphaFoldDB" id="A0A5C5WAW6"/>
<evidence type="ECO:0000256" key="1">
    <source>
        <dbReference type="SAM" id="MobiDB-lite"/>
    </source>
</evidence>
<sequence>MMNDSFMNSEWQSLCDHLDEVSKHLGGSREEVMQFRDQPPPQRYPELLERVRQAAALATRWRGESATHQQDDELIDEAGRESFPASDPPTFSHAHA</sequence>
<proteinExistence type="predicted"/>
<reference evidence="2 3" key="1">
    <citation type="submission" date="2019-02" db="EMBL/GenBank/DDBJ databases">
        <title>Deep-cultivation of Planctomycetes and their phenomic and genomic characterization uncovers novel biology.</title>
        <authorList>
            <person name="Wiegand S."/>
            <person name="Jogler M."/>
            <person name="Boedeker C."/>
            <person name="Pinto D."/>
            <person name="Vollmers J."/>
            <person name="Rivas-Marin E."/>
            <person name="Kohn T."/>
            <person name="Peeters S.H."/>
            <person name="Heuer A."/>
            <person name="Rast P."/>
            <person name="Oberbeckmann S."/>
            <person name="Bunk B."/>
            <person name="Jeske O."/>
            <person name="Meyerdierks A."/>
            <person name="Storesund J.E."/>
            <person name="Kallscheuer N."/>
            <person name="Luecker S."/>
            <person name="Lage O.M."/>
            <person name="Pohl T."/>
            <person name="Merkel B.J."/>
            <person name="Hornburger P."/>
            <person name="Mueller R.-W."/>
            <person name="Bruemmer F."/>
            <person name="Labrenz M."/>
            <person name="Spormann A.M."/>
            <person name="Op Den Camp H."/>
            <person name="Overmann J."/>
            <person name="Amann R."/>
            <person name="Jetten M.S.M."/>
            <person name="Mascher T."/>
            <person name="Medema M.H."/>
            <person name="Devos D.P."/>
            <person name="Kaster A.-K."/>
            <person name="Ovreas L."/>
            <person name="Rohde M."/>
            <person name="Galperin M.Y."/>
            <person name="Jogler C."/>
        </authorList>
    </citation>
    <scope>NUCLEOTIDE SEQUENCE [LARGE SCALE GENOMIC DNA]</scope>
    <source>
        <strain evidence="2 3">Pla22</strain>
    </source>
</reference>
<feature type="compositionally biased region" description="Basic and acidic residues" evidence="1">
    <location>
        <begin position="61"/>
        <end position="71"/>
    </location>
</feature>
<keyword evidence="3" id="KW-1185">Reference proteome</keyword>
<name>A0A5C5WAW6_9BACT</name>
<organism evidence="2 3">
    <name type="scientific">Rubripirellula amarantea</name>
    <dbReference type="NCBI Taxonomy" id="2527999"/>
    <lineage>
        <taxon>Bacteria</taxon>
        <taxon>Pseudomonadati</taxon>
        <taxon>Planctomycetota</taxon>
        <taxon>Planctomycetia</taxon>
        <taxon>Pirellulales</taxon>
        <taxon>Pirellulaceae</taxon>
        <taxon>Rubripirellula</taxon>
    </lineage>
</organism>
<accession>A0A5C5WAW6</accession>